<proteinExistence type="predicted"/>
<dbReference type="HOGENOM" id="CLU_007383_10_6_4"/>
<dbReference type="SUPFAM" id="SSF51735">
    <property type="entry name" value="NAD(P)-binding Rossmann-fold domains"/>
    <property type="match status" value="1"/>
</dbReference>
<dbReference type="InterPro" id="IPR051604">
    <property type="entry name" value="Ergot_Alk_Oxidoreductase"/>
</dbReference>
<feature type="domain" description="NAD(P)-binding" evidence="1">
    <location>
        <begin position="13"/>
        <end position="192"/>
    </location>
</feature>
<dbReference type="AlphaFoldDB" id="A0A076PMB5"/>
<dbReference type="RefSeq" id="WP_043370811.1">
    <property type="nucleotide sequence ID" value="NZ_CP006704.1"/>
</dbReference>
<dbReference type="Gene3D" id="3.90.25.10">
    <property type="entry name" value="UDP-galactose 4-epimerase, domain 1"/>
    <property type="match status" value="1"/>
</dbReference>
<dbReference type="InterPro" id="IPR016040">
    <property type="entry name" value="NAD(P)-bd_dom"/>
</dbReference>
<gene>
    <name evidence="2" type="ORF">O987_03230</name>
</gene>
<reference evidence="2 3" key="1">
    <citation type="journal article" date="2014" name="Genome Announc.">
        <title>Complete Genome Sequence of Polychlorinated Biphenyl Degrader Comamonas testosteroni TK102 (NBRC 109938).</title>
        <authorList>
            <person name="Fukuda K."/>
            <person name="Hosoyama A."/>
            <person name="Tsuchikane K."/>
            <person name="Ohji S."/>
            <person name="Yamazoe A."/>
            <person name="Fujita N."/>
            <person name="Shintani M."/>
            <person name="Kimbara K."/>
        </authorList>
    </citation>
    <scope>NUCLEOTIDE SEQUENCE [LARGE SCALE GENOMIC DNA]</scope>
    <source>
        <strain evidence="2">TK102</strain>
    </source>
</reference>
<sequence length="298" mass="31766">MNKRAEPRVLVSGASGRLGQLLVPRLLARHARVRVLVRCAATARSLWGDAVEIAEASFDEQASLCEATTGVDSLFLLSPIGPALAAQQSRVIEAAQAAGLTHIVKLSGSDWTIKPSGLSLSGDAHGHVEQFLQGSGISHVVLRPNAWMQVGLSRVAGDLREGDAIRCQHIGAAVSYIDARDIADVAVQALLNQRLVRQMRERAPGPWVLTGGHAVGAQQLAQIASHHLSRQIRVEAPLPALAQDPFIARVHGQFFALMSEGHAAAVTDTVRLVLGREPRNVADFLAEQLRAVPIAPLS</sequence>
<name>A0A076PMB5_COMTE</name>
<accession>A0A076PMB5</accession>
<dbReference type="Pfam" id="PF13460">
    <property type="entry name" value="NAD_binding_10"/>
    <property type="match status" value="1"/>
</dbReference>
<protein>
    <recommendedName>
        <fullName evidence="1">NAD(P)-binding domain-containing protein</fullName>
    </recommendedName>
</protein>
<dbReference type="EMBL" id="CP006704">
    <property type="protein sequence ID" value="AIJ44815.1"/>
    <property type="molecule type" value="Genomic_DNA"/>
</dbReference>
<evidence type="ECO:0000313" key="3">
    <source>
        <dbReference type="Proteomes" id="UP000028782"/>
    </source>
</evidence>
<dbReference type="PANTHER" id="PTHR43162:SF1">
    <property type="entry name" value="PRESTALK A DIFFERENTIATION PROTEIN A"/>
    <property type="match status" value="1"/>
</dbReference>
<dbReference type="KEGG" id="ctes:O987_03230"/>
<organism evidence="2 3">
    <name type="scientific">Comamonas testosteroni TK102</name>
    <dbReference type="NCBI Taxonomy" id="1392005"/>
    <lineage>
        <taxon>Bacteria</taxon>
        <taxon>Pseudomonadati</taxon>
        <taxon>Pseudomonadota</taxon>
        <taxon>Betaproteobacteria</taxon>
        <taxon>Burkholderiales</taxon>
        <taxon>Comamonadaceae</taxon>
        <taxon>Comamonas</taxon>
    </lineage>
</organism>
<evidence type="ECO:0000259" key="1">
    <source>
        <dbReference type="Pfam" id="PF13460"/>
    </source>
</evidence>
<dbReference type="Gene3D" id="3.40.50.720">
    <property type="entry name" value="NAD(P)-binding Rossmann-like Domain"/>
    <property type="match status" value="1"/>
</dbReference>
<evidence type="ECO:0000313" key="2">
    <source>
        <dbReference type="EMBL" id="AIJ44815.1"/>
    </source>
</evidence>
<dbReference type="InterPro" id="IPR036291">
    <property type="entry name" value="NAD(P)-bd_dom_sf"/>
</dbReference>
<dbReference type="Proteomes" id="UP000028782">
    <property type="component" value="Chromosome"/>
</dbReference>
<dbReference type="PANTHER" id="PTHR43162">
    <property type="match status" value="1"/>
</dbReference>